<dbReference type="HAMAP" id="MF_04010">
    <property type="entry name" value="HSV_HEPA"/>
    <property type="match status" value="1"/>
</dbReference>
<dbReference type="GO" id="GO:0004386">
    <property type="term" value="F:helicase activity"/>
    <property type="evidence" value="ECO:0007669"/>
    <property type="project" value="UniProtKB-KW"/>
</dbReference>
<keyword evidence="1" id="KW-0067">ATP-binding</keyword>
<gene>
    <name evidence="1" type="primary">U74</name>
</gene>
<keyword evidence="1" id="KW-0378">Hydrolase</keyword>
<evidence type="ECO:0000313" key="2">
    <source>
        <dbReference type="Proteomes" id="UP000202843"/>
    </source>
</evidence>
<protein>
    <submittedName>
        <fullName evidence="1">Helicase-primase subunit</fullName>
    </submittedName>
</protein>
<dbReference type="RefSeq" id="YP_009253979.1">
    <property type="nucleotide sequence ID" value="NC_030200.1"/>
</dbReference>
<keyword evidence="1" id="KW-0347">Helicase</keyword>
<dbReference type="Proteomes" id="UP000202843">
    <property type="component" value="Segment"/>
</dbReference>
<reference evidence="1 2" key="1">
    <citation type="journal article" date="2016" name="J. Virol.">
        <title>Complete Unique Genome Sequence, Expression Profile, and Salivary Gland Tissue Tropism of the Herpesvirus 7 Homolog in Pigtailed Macaques.</title>
        <authorList>
            <person name="Staheli J.P."/>
            <person name="Dyen M.R."/>
            <person name="Basom R."/>
            <person name="Fitzgibbon M."/>
            <person name="Barcy S."/>
        </authorList>
    </citation>
    <scope>NUCLEOTIDE SEQUENCE [LARGE SCALE GENOMIC DNA]</scope>
</reference>
<dbReference type="Pfam" id="PF03324">
    <property type="entry name" value="Herpes_HEPA"/>
    <property type="match status" value="1"/>
</dbReference>
<dbReference type="InterPro" id="IPR004996">
    <property type="entry name" value="HSV_HEPA"/>
</dbReference>
<dbReference type="GO" id="GO:0019079">
    <property type="term" value="P:viral genome replication"/>
    <property type="evidence" value="ECO:0007669"/>
    <property type="project" value="InterPro"/>
</dbReference>
<name>A0A191S3T3_9BETA</name>
<dbReference type="KEGG" id="vg:27912048"/>
<organism evidence="1 2">
    <name type="scientific">macacine betaherpesvirus 9</name>
    <dbReference type="NCBI Taxonomy" id="2560568"/>
    <lineage>
        <taxon>Viruses</taxon>
        <taxon>Duplodnaviria</taxon>
        <taxon>Heunggongvirae</taxon>
        <taxon>Peploviricota</taxon>
        <taxon>Herviviricetes</taxon>
        <taxon>Herpesvirales</taxon>
        <taxon>Orthoherpesviridae</taxon>
        <taxon>Betaherpesvirinae</taxon>
        <taxon>Roseolovirus</taxon>
        <taxon>Roseolovirus macacinebeta9</taxon>
    </lineage>
</organism>
<dbReference type="OrthoDB" id="6018at10239"/>
<dbReference type="GeneID" id="27912048"/>
<proteinExistence type="inferred from homology"/>
<sequence>MEMHGCVCHLSLYCIYNNWKKKIYRLPIFQCLFLNTKTYSLHTFLITGKPISRDLVEKISVTKENIFLWNLNDQKLNVDKKTQGICSLLLENHDLIKKLSVPFILVTISLDSNGYEIIDVRIDAHTVAHVPELKPLILKCTGNYSPIESDRLIDTECTQSTKKMRFGYHIINFFFSLNFCGKKEIFSSSESTDEINRKFGEFFQVDTYDFMNEKFLLITPRNFCAVLYDEDVCLLLIQTTIKFLYTRVFENKLVLLQHHDYIGPDLWPCGNDREIYFLGFPNLWFLSISDLENTTPCVENVYNRIRLFCGLPNSLGPNGHQDISNLCIDLCDQSENLDILKFFKCNSQIVQVESMENMDIYMFFSEHNMFIVYLEDILQLLLQQYVPGNLLPRFNDHYVTSENLLNFILRLSDKSKPLFNRITHELTSFLNSFLYACQLMDLQWAFVQDMCIIHLVCSKHNPEEIIPLLQTGINSCWNKINSVKNITTKIQYIPFYNFMYNSNCFLTSSKIKHIENHWSVTASKCLYNCFTANKLLIDFQNIYVNFQQMIKTFVSSRYEVQYWIDTFKPANHTLEIHEGLLDCNKYTGVWSYNNRLIRQFMNSPLSDEIDFTWYIKCVMSVLKKWIVTFFNESEYAETVKLERKIIFEHSHLFNIN</sequence>
<evidence type="ECO:0000313" key="1">
    <source>
        <dbReference type="EMBL" id="ANC96533.1"/>
    </source>
</evidence>
<dbReference type="EMBL" id="KU351741">
    <property type="protein sequence ID" value="ANC96533.1"/>
    <property type="molecule type" value="Genomic_DNA"/>
</dbReference>
<keyword evidence="2" id="KW-1185">Reference proteome</keyword>
<keyword evidence="1" id="KW-0547">Nucleotide-binding</keyword>
<accession>A0A191S3T3</accession>